<dbReference type="InterPro" id="IPR007267">
    <property type="entry name" value="GtrA_DPMS_TM"/>
</dbReference>
<evidence type="ECO:0000256" key="3">
    <source>
        <dbReference type="ARBA" id="ARBA00022692"/>
    </source>
</evidence>
<dbReference type="PANTHER" id="PTHR38459">
    <property type="entry name" value="PROPHAGE BACTOPRENOL-LINKED GLUCOSE TRANSLOCASE HOMOLOG"/>
    <property type="match status" value="1"/>
</dbReference>
<feature type="compositionally biased region" description="Low complexity" evidence="6">
    <location>
        <begin position="191"/>
        <end position="200"/>
    </location>
</feature>
<comment type="similarity">
    <text evidence="2">Belongs to the GtrA family.</text>
</comment>
<protein>
    <submittedName>
        <fullName evidence="9">GtrA family protein</fullName>
    </submittedName>
</protein>
<dbReference type="InterPro" id="IPR051401">
    <property type="entry name" value="GtrA_CellWall_Glycosyl"/>
</dbReference>
<sequence>MTTTAPSRPSLSRRLSGISGEVVKFGIVGLVGVVVNFGVSNAVLHLTGWAPVRCSVIGTVVAIAANYLGYRYWVYRDSDAASRRREITLFLIFSGIGMLIENGTVWFSTYTLGLHGTLAYNVSKAVGTGLGTLFRFFSYRTWVFKAIPEIPKPEEVALPRPQLGEPGELAAEGQAGPVATTGPAPAPATAPAPAERVAAR</sequence>
<feature type="transmembrane region" description="Helical" evidence="7">
    <location>
        <begin position="21"/>
        <end position="44"/>
    </location>
</feature>
<evidence type="ECO:0000313" key="9">
    <source>
        <dbReference type="EMBL" id="WUS58506.1"/>
    </source>
</evidence>
<accession>A0ABZ1WCC4</accession>
<dbReference type="EMBL" id="CP108482">
    <property type="protein sequence ID" value="WUS58506.1"/>
    <property type="molecule type" value="Genomic_DNA"/>
</dbReference>
<comment type="subcellular location">
    <subcellularLocation>
        <location evidence="1">Membrane</location>
        <topology evidence="1">Multi-pass membrane protein</topology>
    </subcellularLocation>
</comment>
<feature type="transmembrane region" description="Helical" evidence="7">
    <location>
        <begin position="89"/>
        <end position="112"/>
    </location>
</feature>
<dbReference type="Pfam" id="PF04138">
    <property type="entry name" value="GtrA_DPMS_TM"/>
    <property type="match status" value="1"/>
</dbReference>
<evidence type="ECO:0000256" key="4">
    <source>
        <dbReference type="ARBA" id="ARBA00022989"/>
    </source>
</evidence>
<reference evidence="9 10" key="1">
    <citation type="submission" date="2022-10" db="EMBL/GenBank/DDBJ databases">
        <title>The complete genomes of actinobacterial strains from the NBC collection.</title>
        <authorList>
            <person name="Joergensen T.S."/>
            <person name="Alvarez Arevalo M."/>
            <person name="Sterndorff E.B."/>
            <person name="Faurdal D."/>
            <person name="Vuksanovic O."/>
            <person name="Mourched A.-S."/>
            <person name="Charusanti P."/>
            <person name="Shaw S."/>
            <person name="Blin K."/>
            <person name="Weber T."/>
        </authorList>
    </citation>
    <scope>NUCLEOTIDE SEQUENCE [LARGE SCALE GENOMIC DNA]</scope>
    <source>
        <strain evidence="9 10">NBC_01247</strain>
    </source>
</reference>
<evidence type="ECO:0000256" key="1">
    <source>
        <dbReference type="ARBA" id="ARBA00004141"/>
    </source>
</evidence>
<keyword evidence="4 7" id="KW-1133">Transmembrane helix</keyword>
<name>A0ABZ1WCC4_9ACTN</name>
<keyword evidence="5 7" id="KW-0472">Membrane</keyword>
<proteinExistence type="inferred from homology"/>
<keyword evidence="10" id="KW-1185">Reference proteome</keyword>
<feature type="region of interest" description="Disordered" evidence="6">
    <location>
        <begin position="155"/>
        <end position="200"/>
    </location>
</feature>
<gene>
    <name evidence="9" type="ORF">OG469_25115</name>
</gene>
<dbReference type="RefSeq" id="WP_329495270.1">
    <property type="nucleotide sequence ID" value="NZ_CP108460.1"/>
</dbReference>
<feature type="transmembrane region" description="Helical" evidence="7">
    <location>
        <begin position="50"/>
        <end position="68"/>
    </location>
</feature>
<feature type="domain" description="GtrA/DPMS transmembrane" evidence="8">
    <location>
        <begin position="24"/>
        <end position="144"/>
    </location>
</feature>
<evidence type="ECO:0000256" key="2">
    <source>
        <dbReference type="ARBA" id="ARBA00009399"/>
    </source>
</evidence>
<evidence type="ECO:0000256" key="5">
    <source>
        <dbReference type="ARBA" id="ARBA00023136"/>
    </source>
</evidence>
<dbReference type="PANTHER" id="PTHR38459:SF1">
    <property type="entry name" value="PROPHAGE BACTOPRENOL-LINKED GLUCOSE TRANSLOCASE HOMOLOG"/>
    <property type="match status" value="1"/>
</dbReference>
<evidence type="ECO:0000256" key="6">
    <source>
        <dbReference type="SAM" id="MobiDB-lite"/>
    </source>
</evidence>
<evidence type="ECO:0000259" key="8">
    <source>
        <dbReference type="Pfam" id="PF04138"/>
    </source>
</evidence>
<dbReference type="Proteomes" id="UP001432014">
    <property type="component" value="Chromosome"/>
</dbReference>
<organism evidence="9 10">
    <name type="scientific">Kitasatospora herbaricolor</name>
    <dbReference type="NCBI Taxonomy" id="68217"/>
    <lineage>
        <taxon>Bacteria</taxon>
        <taxon>Bacillati</taxon>
        <taxon>Actinomycetota</taxon>
        <taxon>Actinomycetes</taxon>
        <taxon>Kitasatosporales</taxon>
        <taxon>Streptomycetaceae</taxon>
        <taxon>Kitasatospora</taxon>
    </lineage>
</organism>
<keyword evidence="3 7" id="KW-0812">Transmembrane</keyword>
<feature type="transmembrane region" description="Helical" evidence="7">
    <location>
        <begin position="118"/>
        <end position="137"/>
    </location>
</feature>
<evidence type="ECO:0000313" key="10">
    <source>
        <dbReference type="Proteomes" id="UP001432014"/>
    </source>
</evidence>
<evidence type="ECO:0000256" key="7">
    <source>
        <dbReference type="SAM" id="Phobius"/>
    </source>
</evidence>